<dbReference type="Proteomes" id="UP000194948">
    <property type="component" value="Chromosome"/>
</dbReference>
<evidence type="ECO:0000256" key="8">
    <source>
        <dbReference type="ARBA" id="ARBA00023136"/>
    </source>
</evidence>
<evidence type="ECO:0000313" key="12">
    <source>
        <dbReference type="Proteomes" id="UP000194948"/>
    </source>
</evidence>
<evidence type="ECO:0000256" key="6">
    <source>
        <dbReference type="ARBA" id="ARBA00022737"/>
    </source>
</evidence>
<dbReference type="RefSeq" id="WP_086313710.1">
    <property type="nucleotide sequence ID" value="NZ_CP147244.1"/>
</dbReference>
<protein>
    <recommendedName>
        <fullName evidence="13">WxL domain-containing protein</fullName>
    </recommendedName>
</protein>
<accession>A0AAQ3W7F5</accession>
<dbReference type="AlphaFoldDB" id="A0AAQ3W7F5"/>
<evidence type="ECO:0008006" key="13">
    <source>
        <dbReference type="Google" id="ProtNLM"/>
    </source>
</evidence>
<keyword evidence="12" id="KW-1185">Reference proteome</keyword>
<keyword evidence="4" id="KW-0812">Transmembrane</keyword>
<dbReference type="PANTHER" id="PTHR48059:SF30">
    <property type="entry name" value="OS06G0587000 PROTEIN"/>
    <property type="match status" value="1"/>
</dbReference>
<keyword evidence="6" id="KW-0677">Repeat</keyword>
<feature type="chain" id="PRO_5043021217" description="WxL domain-containing protein" evidence="10">
    <location>
        <begin position="31"/>
        <end position="944"/>
    </location>
</feature>
<proteinExistence type="predicted"/>
<evidence type="ECO:0000256" key="2">
    <source>
        <dbReference type="ARBA" id="ARBA00004196"/>
    </source>
</evidence>
<keyword evidence="5 10" id="KW-0732">Signal</keyword>
<sequence length="944" mass="105895">MNKKKISLAIVIFCFSFISFFFGDIQQAEANDPWDYFTEVYTKGSIIRGSVFHPDKPMIRPEYQGSTWEDILTDVTDKSGNRLFYGFGEKNYRYYKVGDVIYYNNVGVYNHRKLSLKINYISGGDGGLGDWKYKIYLNNDGSLVQTSAGSSSDIEGLISYQLVYTDNKEVVKDIYLEFPQVVYIHQGGGPPPSFSTVSKKGLKKVYLNILGLVYAGSKLDFMTGEKTKNDMLKIEASRYYTEGHPQNYVIVSDNQEAITIGAYSAFNISPKFNVFSSSIEAPGTPRYSSPVVSGQQSFNGLAPEYQITQSLGSAFQTYYPDKLSIILEDKEGIFPTTGLPDIKVSNRNGESITNKVKIQRITTKKIAVELSTALLEELKSNSVTIKVSYSDLNLSKIMKYYDSGNGTFDIPLSAYNIRKKATEEIVSDTETGSAKLIPSITATPVEQTVWINSSTNDLDPTKLLKNIESSLPNDTVKFVGFSEEKIFDKVQVDSVRIKLQSQQLSQLTKVIEVPITVIDYVVTAAFFENQSWIINNINNQLSPKQVGKDVYLSDLAQIKQINTDSTRPFPGQYIPKNIKYFKNLELLYLRNTKMSGILPKELGQLDKMKDLRIFDNTLTGEIPQELGNLKELEYLILDQNGLTGTVPNELADLSKLHTLYLNKNNLVGQLPTFSDGFKILMVTDNQITYNSAAVPNFLTSADKKSYAQTFIGSMSLTGKEQVTVTDLATTMIKPFDSTNAGYFDLTAKAQNEIPLYAEHEFKIIDETTKESLYEGKADKNTAIPYKRGMIYKVIMDQADQNPKNQWIVKTKIPELKLDSVPSEMAFSIPLGKDLKKPVQLTGKVSVFDNRDKGNWQLSMTPSTLKSDTKDLKGSYSYIDSKGEHWIVSDQKVTIEKGQSDAENEVIPISDQWTDKKGLQFTMNGSNFIGKYQGTVIWTLEDVPN</sequence>
<dbReference type="GO" id="GO:0051707">
    <property type="term" value="P:response to other organism"/>
    <property type="evidence" value="ECO:0007669"/>
    <property type="project" value="UniProtKB-ARBA"/>
</dbReference>
<name>A0AAQ3W7F5_9ENTE</name>
<dbReference type="GO" id="GO:0006952">
    <property type="term" value="P:defense response"/>
    <property type="evidence" value="ECO:0007669"/>
    <property type="project" value="UniProtKB-ARBA"/>
</dbReference>
<comment type="subcellular location">
    <subcellularLocation>
        <location evidence="2">Cell envelope</location>
    </subcellularLocation>
    <subcellularLocation>
        <location evidence="1">Membrane</location>
        <topology evidence="1">Single-pass membrane protein</topology>
    </subcellularLocation>
</comment>
<keyword evidence="7" id="KW-1133">Transmembrane helix</keyword>
<evidence type="ECO:0000256" key="4">
    <source>
        <dbReference type="ARBA" id="ARBA00022692"/>
    </source>
</evidence>
<dbReference type="EMBL" id="CP147244">
    <property type="protein sequence ID" value="WYK00149.1"/>
    <property type="molecule type" value="Genomic_DNA"/>
</dbReference>
<keyword evidence="8" id="KW-0472">Membrane</keyword>
<dbReference type="GO" id="GO:0016020">
    <property type="term" value="C:membrane"/>
    <property type="evidence" value="ECO:0007669"/>
    <property type="project" value="UniProtKB-SubCell"/>
</dbReference>
<keyword evidence="9" id="KW-0325">Glycoprotein</keyword>
<gene>
    <name evidence="11" type="ORF">A5821_001243</name>
</gene>
<evidence type="ECO:0000313" key="11">
    <source>
        <dbReference type="EMBL" id="WYK00149.1"/>
    </source>
</evidence>
<evidence type="ECO:0000256" key="7">
    <source>
        <dbReference type="ARBA" id="ARBA00022989"/>
    </source>
</evidence>
<evidence type="ECO:0000256" key="1">
    <source>
        <dbReference type="ARBA" id="ARBA00004167"/>
    </source>
</evidence>
<feature type="signal peptide" evidence="10">
    <location>
        <begin position="1"/>
        <end position="30"/>
    </location>
</feature>
<dbReference type="InterPro" id="IPR051848">
    <property type="entry name" value="PGIP"/>
</dbReference>
<evidence type="ECO:0000256" key="9">
    <source>
        <dbReference type="ARBA" id="ARBA00023180"/>
    </source>
</evidence>
<keyword evidence="3" id="KW-0433">Leucine-rich repeat</keyword>
<dbReference type="FunFam" id="3.80.10.10:FF:000453">
    <property type="entry name" value="Leucine-rich receptor-like protein kinase family protein"/>
    <property type="match status" value="1"/>
</dbReference>
<organism evidence="11 12">
    <name type="scientific">Candidatus Enterococcus palustris</name>
    <dbReference type="NCBI Taxonomy" id="1834189"/>
    <lineage>
        <taxon>Bacteria</taxon>
        <taxon>Bacillati</taxon>
        <taxon>Bacillota</taxon>
        <taxon>Bacilli</taxon>
        <taxon>Lactobacillales</taxon>
        <taxon>Enterococcaceae</taxon>
        <taxon>Enterococcus</taxon>
    </lineage>
</organism>
<dbReference type="PANTHER" id="PTHR48059">
    <property type="entry name" value="POLYGALACTURONASE INHIBITOR 1"/>
    <property type="match status" value="1"/>
</dbReference>
<evidence type="ECO:0000256" key="3">
    <source>
        <dbReference type="ARBA" id="ARBA00022614"/>
    </source>
</evidence>
<reference evidence="11 12" key="2">
    <citation type="submission" date="2024-03" db="EMBL/GenBank/DDBJ databases">
        <title>The Genome Sequence of Enterococcus sp. DIV0205d.</title>
        <authorList>
            <consortium name="The Broad Institute Genomics Platform"/>
            <consortium name="The Broad Institute Microbial Omics Core"/>
            <consortium name="The Broad Institute Genomic Center for Infectious Diseases"/>
            <person name="Earl A."/>
            <person name="Manson A."/>
            <person name="Gilmore M."/>
            <person name="Schwartman J."/>
            <person name="Shea T."/>
            <person name="Abouelleil A."/>
            <person name="Cao P."/>
            <person name="Chapman S."/>
            <person name="Cusick C."/>
            <person name="Young S."/>
            <person name="Neafsey D."/>
            <person name="Nusbaum C."/>
            <person name="Birren B."/>
        </authorList>
    </citation>
    <scope>NUCLEOTIDE SEQUENCE [LARGE SCALE GENOMIC DNA]</scope>
    <source>
        <strain evidence="11 12">7F3_DIV0205</strain>
    </source>
</reference>
<dbReference type="Gene3D" id="3.80.10.10">
    <property type="entry name" value="Ribonuclease Inhibitor"/>
    <property type="match status" value="1"/>
</dbReference>
<evidence type="ECO:0000256" key="5">
    <source>
        <dbReference type="ARBA" id="ARBA00022729"/>
    </source>
</evidence>
<dbReference type="InterPro" id="IPR032675">
    <property type="entry name" value="LRR_dom_sf"/>
</dbReference>
<dbReference type="GO" id="GO:0030313">
    <property type="term" value="C:cell envelope"/>
    <property type="evidence" value="ECO:0007669"/>
    <property type="project" value="UniProtKB-SubCell"/>
</dbReference>
<reference evidence="12" key="1">
    <citation type="submission" date="2017-05" db="EMBL/GenBank/DDBJ databases">
        <title>The Genome Sequence of EEnterococcus faecalis 9F2_4866.</title>
        <authorList>
            <consortium name="The Broad Institute Genomics Platform"/>
            <consortium name="The Broad Institute Genomic Center for Infectious Diseases"/>
            <person name="Earl A."/>
            <person name="Manson A."/>
            <person name="Schwartman J."/>
            <person name="Gilmore M."/>
            <person name="Abouelleil A."/>
            <person name="Cao P."/>
            <person name="Chapman S."/>
            <person name="Cusick C."/>
            <person name="Shea T."/>
            <person name="Young S."/>
            <person name="Neafsey D."/>
            <person name="Nusbaum C."/>
            <person name="Birren B."/>
        </authorList>
    </citation>
    <scope>NUCLEOTIDE SEQUENCE [LARGE SCALE GENOMIC DNA]</scope>
    <source>
        <strain evidence="12">7F3_DIV0205</strain>
    </source>
</reference>
<evidence type="ECO:0000256" key="10">
    <source>
        <dbReference type="SAM" id="SignalP"/>
    </source>
</evidence>
<dbReference type="SUPFAM" id="SSF52058">
    <property type="entry name" value="L domain-like"/>
    <property type="match status" value="1"/>
</dbReference>